<evidence type="ECO:0000256" key="1">
    <source>
        <dbReference type="SAM" id="SignalP"/>
    </source>
</evidence>
<dbReference type="RefSeq" id="WP_126393591.1">
    <property type="nucleotide sequence ID" value="NZ_CP034539.1"/>
</dbReference>
<dbReference type="Pfam" id="PF08239">
    <property type="entry name" value="SH3_3"/>
    <property type="match status" value="1"/>
</dbReference>
<gene>
    <name evidence="3" type="ORF">EJ357_23810</name>
</gene>
<proteinExistence type="predicted"/>
<sequence>MRTSPTLRIMAAALLTGGTLAVAAAGTPAVAVDDHDRLVRGTVVSHTDLKVREAPTTRSAVVDRLAPGSEVRIECKVRGEHIDGNPFWYWLVDSRGWSSAAFVDTGGRHVPDCADPVPEWKDGSWSNWDPSWSVSASGSWSWNVSVTVGG</sequence>
<feature type="chain" id="PRO_5039377807" evidence="1">
    <location>
        <begin position="25"/>
        <end position="150"/>
    </location>
</feature>
<feature type="domain" description="SH3b" evidence="2">
    <location>
        <begin position="48"/>
        <end position="103"/>
    </location>
</feature>
<dbReference type="OrthoDB" id="3482365at2"/>
<keyword evidence="1" id="KW-0732">Signal</keyword>
<dbReference type="Gene3D" id="2.30.30.40">
    <property type="entry name" value="SH3 Domains"/>
    <property type="match status" value="1"/>
</dbReference>
<dbReference type="EMBL" id="CP034539">
    <property type="protein sequence ID" value="AZQ36135.1"/>
    <property type="molecule type" value="Genomic_DNA"/>
</dbReference>
<dbReference type="InterPro" id="IPR003646">
    <property type="entry name" value="SH3-like_bac-type"/>
</dbReference>
<reference evidence="3 4" key="1">
    <citation type="journal article" date="2019" name="Int. J. Syst. Evol. Microbiol.">
        <title>Streptomyces cyaneochromogenes sp. nov., a blue pigment-producing actinomycete from manganese-contaminated soil.</title>
        <authorList>
            <person name="Tang X."/>
            <person name="Zhao J."/>
            <person name="Li K."/>
            <person name="Chen Z."/>
            <person name="Sun Y."/>
            <person name="Gao J."/>
        </authorList>
    </citation>
    <scope>NUCLEOTIDE SEQUENCE [LARGE SCALE GENOMIC DNA]</scope>
    <source>
        <strain evidence="3 4">MK-45</strain>
    </source>
</reference>
<accession>A0A3S9MAL6</accession>
<organism evidence="3 4">
    <name type="scientific">Streptomyces cyaneochromogenes</name>
    <dbReference type="NCBI Taxonomy" id="2496836"/>
    <lineage>
        <taxon>Bacteria</taxon>
        <taxon>Bacillati</taxon>
        <taxon>Actinomycetota</taxon>
        <taxon>Actinomycetes</taxon>
        <taxon>Kitasatosporales</taxon>
        <taxon>Streptomycetaceae</taxon>
        <taxon>Streptomyces</taxon>
    </lineage>
</organism>
<evidence type="ECO:0000313" key="4">
    <source>
        <dbReference type="Proteomes" id="UP000280298"/>
    </source>
</evidence>
<evidence type="ECO:0000313" key="3">
    <source>
        <dbReference type="EMBL" id="AZQ36135.1"/>
    </source>
</evidence>
<keyword evidence="4" id="KW-1185">Reference proteome</keyword>
<name>A0A3S9MAL6_9ACTN</name>
<dbReference type="Proteomes" id="UP000280298">
    <property type="component" value="Chromosome"/>
</dbReference>
<protein>
    <submittedName>
        <fullName evidence="3">SH3 domain-containing protein</fullName>
    </submittedName>
</protein>
<dbReference type="KEGG" id="scya:EJ357_23810"/>
<dbReference type="AlphaFoldDB" id="A0A3S9MAL6"/>
<feature type="signal peptide" evidence="1">
    <location>
        <begin position="1"/>
        <end position="24"/>
    </location>
</feature>
<evidence type="ECO:0000259" key="2">
    <source>
        <dbReference type="Pfam" id="PF08239"/>
    </source>
</evidence>